<reference evidence="1 2" key="1">
    <citation type="journal article" date="2005" name="Nature">
        <title>The map-based sequence of the rice genome.</title>
        <authorList>
            <consortium name="International rice genome sequencing project (IRGSP)"/>
            <person name="Matsumoto T."/>
            <person name="Wu J."/>
            <person name="Kanamori H."/>
            <person name="Katayose Y."/>
            <person name="Fujisawa M."/>
            <person name="Namiki N."/>
            <person name="Mizuno H."/>
            <person name="Yamamoto K."/>
            <person name="Antonio B.A."/>
            <person name="Baba T."/>
            <person name="Sakata K."/>
            <person name="Nagamura Y."/>
            <person name="Aoki H."/>
            <person name="Arikawa K."/>
            <person name="Arita K."/>
            <person name="Bito T."/>
            <person name="Chiden Y."/>
            <person name="Fujitsuka N."/>
            <person name="Fukunaka R."/>
            <person name="Hamada M."/>
            <person name="Harada C."/>
            <person name="Hayashi A."/>
            <person name="Hijishita S."/>
            <person name="Honda M."/>
            <person name="Hosokawa S."/>
            <person name="Ichikawa Y."/>
            <person name="Idonuma A."/>
            <person name="Iijima M."/>
            <person name="Ikeda M."/>
            <person name="Ikeno M."/>
            <person name="Ito K."/>
            <person name="Ito S."/>
            <person name="Ito T."/>
            <person name="Ito Y."/>
            <person name="Ito Y."/>
            <person name="Iwabuchi A."/>
            <person name="Kamiya K."/>
            <person name="Karasawa W."/>
            <person name="Kurita K."/>
            <person name="Katagiri S."/>
            <person name="Kikuta A."/>
            <person name="Kobayashi H."/>
            <person name="Kobayashi N."/>
            <person name="Machita K."/>
            <person name="Maehara T."/>
            <person name="Masukawa M."/>
            <person name="Mizubayashi T."/>
            <person name="Mukai Y."/>
            <person name="Nagasaki H."/>
            <person name="Nagata Y."/>
            <person name="Naito S."/>
            <person name="Nakashima M."/>
            <person name="Nakama Y."/>
            <person name="Nakamichi Y."/>
            <person name="Nakamura M."/>
            <person name="Meguro A."/>
            <person name="Negishi M."/>
            <person name="Ohta I."/>
            <person name="Ohta T."/>
            <person name="Okamoto M."/>
            <person name="Ono N."/>
            <person name="Saji S."/>
            <person name="Sakaguchi M."/>
            <person name="Sakai K."/>
            <person name="Shibata M."/>
            <person name="Shimokawa T."/>
            <person name="Song J."/>
            <person name="Takazaki Y."/>
            <person name="Terasawa K."/>
            <person name="Tsugane M."/>
            <person name="Tsuji K."/>
            <person name="Ueda S."/>
            <person name="Waki K."/>
            <person name="Yamagata H."/>
            <person name="Yamamoto M."/>
            <person name="Yamamoto S."/>
            <person name="Yamane H."/>
            <person name="Yoshiki S."/>
            <person name="Yoshihara R."/>
            <person name="Yukawa K."/>
            <person name="Zhong H."/>
            <person name="Yano M."/>
            <person name="Yuan Q."/>
            <person name="Ouyang S."/>
            <person name="Liu J."/>
            <person name="Jones K.M."/>
            <person name="Gansberger K."/>
            <person name="Moffat K."/>
            <person name="Hill J."/>
            <person name="Bera J."/>
            <person name="Fadrosh D."/>
            <person name="Jin S."/>
            <person name="Johri S."/>
            <person name="Kim M."/>
            <person name="Overton L."/>
            <person name="Reardon M."/>
            <person name="Tsitrin T."/>
            <person name="Vuong H."/>
            <person name="Weaver B."/>
            <person name="Ciecko A."/>
            <person name="Tallon L."/>
            <person name="Jackson J."/>
            <person name="Pai G."/>
            <person name="Aken S.V."/>
            <person name="Utterback T."/>
            <person name="Reidmuller S."/>
            <person name="Feldblyum T."/>
            <person name="Hsiao J."/>
            <person name="Zismann V."/>
            <person name="Iobst S."/>
            <person name="de Vazeille A.R."/>
            <person name="Buell C.R."/>
            <person name="Ying K."/>
            <person name="Li Y."/>
            <person name="Lu T."/>
            <person name="Huang Y."/>
            <person name="Zhao Q."/>
            <person name="Feng Q."/>
            <person name="Zhang L."/>
            <person name="Zhu J."/>
            <person name="Weng Q."/>
            <person name="Mu J."/>
            <person name="Lu Y."/>
            <person name="Fan D."/>
            <person name="Liu Y."/>
            <person name="Guan J."/>
            <person name="Zhang Y."/>
            <person name="Yu S."/>
            <person name="Liu X."/>
            <person name="Zhang Y."/>
            <person name="Hong G."/>
            <person name="Han B."/>
            <person name="Choisne N."/>
            <person name="Demange N."/>
            <person name="Orjeda G."/>
            <person name="Samain S."/>
            <person name="Cattolico L."/>
            <person name="Pelletier E."/>
            <person name="Couloux A."/>
            <person name="Segurens B."/>
            <person name="Wincker P."/>
            <person name="D'Hont A."/>
            <person name="Scarpelli C."/>
            <person name="Weissenbach J."/>
            <person name="Salanoubat M."/>
            <person name="Quetier F."/>
            <person name="Yu Y."/>
            <person name="Kim H.R."/>
            <person name="Rambo T."/>
            <person name="Currie J."/>
            <person name="Collura K."/>
            <person name="Luo M."/>
            <person name="Yang T."/>
            <person name="Ammiraju J.S.S."/>
            <person name="Engler F."/>
            <person name="Soderlund C."/>
            <person name="Wing R.A."/>
            <person name="Palmer L.E."/>
            <person name="de la Bastide M."/>
            <person name="Spiegel L."/>
            <person name="Nascimento L."/>
            <person name="Zutavern T."/>
            <person name="O'Shaughnessy A."/>
            <person name="Dike S."/>
            <person name="Dedhia N."/>
            <person name="Preston R."/>
            <person name="Balija V."/>
            <person name="McCombie W.R."/>
            <person name="Chow T."/>
            <person name="Chen H."/>
            <person name="Chung M."/>
            <person name="Chen C."/>
            <person name="Shaw J."/>
            <person name="Wu H."/>
            <person name="Hsiao K."/>
            <person name="Chao Y."/>
            <person name="Chu M."/>
            <person name="Cheng C."/>
            <person name="Hour A."/>
            <person name="Lee P."/>
            <person name="Lin S."/>
            <person name="Lin Y."/>
            <person name="Liou J."/>
            <person name="Liu S."/>
            <person name="Hsing Y."/>
            <person name="Raghuvanshi S."/>
            <person name="Mohanty A."/>
            <person name="Bharti A.K."/>
            <person name="Gaur A."/>
            <person name="Gupta V."/>
            <person name="Kumar D."/>
            <person name="Ravi V."/>
            <person name="Vij S."/>
            <person name="Kapur A."/>
            <person name="Khurana P."/>
            <person name="Khurana P."/>
            <person name="Khurana J.P."/>
            <person name="Tyagi A.K."/>
            <person name="Gaikwad K."/>
            <person name="Singh A."/>
            <person name="Dalal V."/>
            <person name="Srivastava S."/>
            <person name="Dixit A."/>
            <person name="Pal A.K."/>
            <person name="Ghazi I.A."/>
            <person name="Yadav M."/>
            <person name="Pandit A."/>
            <person name="Bhargava A."/>
            <person name="Sureshbabu K."/>
            <person name="Batra K."/>
            <person name="Sharma T.R."/>
            <person name="Mohapatra T."/>
            <person name="Singh N.K."/>
            <person name="Messing J."/>
            <person name="Nelson A.B."/>
            <person name="Fuks G."/>
            <person name="Kavchok S."/>
            <person name="Keizer G."/>
            <person name="Linton E."/>
            <person name="Llaca V."/>
            <person name="Song R."/>
            <person name="Tanyolac B."/>
            <person name="Young S."/>
            <person name="Ho-Il K."/>
            <person name="Hahn J.H."/>
            <person name="Sangsakoo G."/>
            <person name="Vanavichit A."/>
            <person name="de Mattos Luiz.A.T."/>
            <person name="Zimmer P.D."/>
            <person name="Malone G."/>
            <person name="Dellagostin O."/>
            <person name="de Oliveira A.C."/>
            <person name="Bevan M."/>
            <person name="Bancroft I."/>
            <person name="Minx P."/>
            <person name="Cordum H."/>
            <person name="Wilson R."/>
            <person name="Cheng Z."/>
            <person name="Jin W."/>
            <person name="Jiang J."/>
            <person name="Leong S.A."/>
            <person name="Iwama H."/>
            <person name="Gojobori T."/>
            <person name="Itoh T."/>
            <person name="Niimura Y."/>
            <person name="Fujii Y."/>
            <person name="Habara T."/>
            <person name="Sakai H."/>
            <person name="Sato Y."/>
            <person name="Wilson G."/>
            <person name="Kumar K."/>
            <person name="McCouch S."/>
            <person name="Juretic N."/>
            <person name="Hoen D."/>
            <person name="Wright S."/>
            <person name="Bruskiewich R."/>
            <person name="Bureau T."/>
            <person name="Miyao A."/>
            <person name="Hirochika H."/>
            <person name="Nishikawa T."/>
            <person name="Kadowaki K."/>
            <person name="Sugiura M."/>
            <person name="Burr B."/>
            <person name="Sasaki T."/>
        </authorList>
    </citation>
    <scope>NUCLEOTIDE SEQUENCE [LARGE SCALE GENOMIC DNA]</scope>
    <source>
        <strain evidence="2">cv. Nipponbare</strain>
    </source>
</reference>
<reference evidence="2" key="2">
    <citation type="journal article" date="2008" name="Nucleic Acids Res.">
        <title>The rice annotation project database (RAP-DB): 2008 update.</title>
        <authorList>
            <consortium name="The rice annotation project (RAP)"/>
        </authorList>
    </citation>
    <scope>GENOME REANNOTATION</scope>
    <source>
        <strain evidence="2">cv. Nipponbare</strain>
    </source>
</reference>
<sequence>MAYGIVGTFREGDVVAPYLVEYLKDREEALAVGALLEVALGDGALLEVALEDGPHYLLLDLAFWVAQALALVTGGLDLEVSWGPATRRYNDGSALVPR</sequence>
<protein>
    <submittedName>
        <fullName evidence="1">Os01g0936750 protein</fullName>
    </submittedName>
</protein>
<evidence type="ECO:0000313" key="2">
    <source>
        <dbReference type="Proteomes" id="UP000000763"/>
    </source>
</evidence>
<accession>C7IX46</accession>
<dbReference type="EMBL" id="AP008207">
    <property type="protein sequence ID" value="BAH91461.1"/>
    <property type="molecule type" value="Genomic_DNA"/>
</dbReference>
<evidence type="ECO:0000313" key="1">
    <source>
        <dbReference type="EMBL" id="BAH91461.1"/>
    </source>
</evidence>
<gene>
    <name evidence="1" type="ordered locus">Os01g0936750</name>
</gene>
<name>C7IX46_ORYSJ</name>
<dbReference type="AlphaFoldDB" id="C7IX46"/>
<proteinExistence type="predicted"/>
<dbReference type="Proteomes" id="UP000000763">
    <property type="component" value="Chromosome 1"/>
</dbReference>
<dbReference type="KEGG" id="dosa:Os01g0936750"/>
<organism evidence="1 2">
    <name type="scientific">Oryza sativa subsp. japonica</name>
    <name type="common">Rice</name>
    <dbReference type="NCBI Taxonomy" id="39947"/>
    <lineage>
        <taxon>Eukaryota</taxon>
        <taxon>Viridiplantae</taxon>
        <taxon>Streptophyta</taxon>
        <taxon>Embryophyta</taxon>
        <taxon>Tracheophyta</taxon>
        <taxon>Spermatophyta</taxon>
        <taxon>Magnoliopsida</taxon>
        <taxon>Liliopsida</taxon>
        <taxon>Poales</taxon>
        <taxon>Poaceae</taxon>
        <taxon>BOP clade</taxon>
        <taxon>Oryzoideae</taxon>
        <taxon>Oryzeae</taxon>
        <taxon>Oryzinae</taxon>
        <taxon>Oryza</taxon>
        <taxon>Oryza sativa</taxon>
    </lineage>
</organism>